<evidence type="ECO:0000313" key="1">
    <source>
        <dbReference type="EMBL" id="GLB83059.1"/>
    </source>
</evidence>
<name>A0A9P3Q8J7_9MYCO</name>
<comment type="caution">
    <text evidence="2">The sequence shown here is derived from an EMBL/GenBank/DDBJ whole genome shotgun (WGS) entry which is preliminary data.</text>
</comment>
<reference evidence="2" key="1">
    <citation type="submission" date="2022-08" db="EMBL/GenBank/DDBJ databases">
        <title>Mycobacterium kiyosense sp. nov., scotochromogenic slow-glowing species isolated from respiratory specimens.</title>
        <authorList>
            <person name="Fukano H."/>
            <person name="Kazumi Y."/>
            <person name="Sakagami N."/>
            <person name="Ato M."/>
            <person name="Mitarai S."/>
            <person name="Hoshino Y."/>
        </authorList>
    </citation>
    <scope>NUCLEOTIDE SEQUENCE</scope>
    <source>
        <strain evidence="2">1413</strain>
        <strain evidence="1">SRL2020-028</strain>
    </source>
</reference>
<dbReference type="EMBL" id="BRXE01000020">
    <property type="protein sequence ID" value="GLB83059.1"/>
    <property type="molecule type" value="Genomic_DNA"/>
</dbReference>
<dbReference type="Proteomes" id="UP001165663">
    <property type="component" value="Unassembled WGS sequence"/>
</dbReference>
<gene>
    <name evidence="2" type="ORF">Mkiyose1413_31530</name>
    <name evidence="1" type="ORF">SRL2020028_23150</name>
</gene>
<evidence type="ECO:0000313" key="2">
    <source>
        <dbReference type="EMBL" id="GLD31270.1"/>
    </source>
</evidence>
<dbReference type="RefSeq" id="WP_236978608.1">
    <property type="nucleotide sequence ID" value="NZ_BRXE01000020.1"/>
</dbReference>
<evidence type="ECO:0000313" key="3">
    <source>
        <dbReference type="Proteomes" id="UP001064782"/>
    </source>
</evidence>
<protein>
    <recommendedName>
        <fullName evidence="4">Helix-turn-helix domain-containing protein</fullName>
    </recommendedName>
</protein>
<dbReference type="Proteomes" id="UP001064782">
    <property type="component" value="Unassembled WGS sequence"/>
</dbReference>
<dbReference type="AlphaFoldDB" id="A0A9P3Q8J7"/>
<organism evidence="2 3">
    <name type="scientific">Mycobacterium kiyosense</name>
    <dbReference type="NCBI Taxonomy" id="2871094"/>
    <lineage>
        <taxon>Bacteria</taxon>
        <taxon>Bacillati</taxon>
        <taxon>Actinomycetota</taxon>
        <taxon>Actinomycetes</taxon>
        <taxon>Mycobacteriales</taxon>
        <taxon>Mycobacteriaceae</taxon>
        <taxon>Mycobacterium</taxon>
    </lineage>
</organism>
<dbReference type="GeneID" id="83630472"/>
<keyword evidence="3" id="KW-1185">Reference proteome</keyword>
<evidence type="ECO:0008006" key="4">
    <source>
        <dbReference type="Google" id="ProtNLM"/>
    </source>
</evidence>
<dbReference type="EMBL" id="BRZI01000023">
    <property type="protein sequence ID" value="GLD31270.1"/>
    <property type="molecule type" value="Genomic_DNA"/>
</dbReference>
<accession>A0A9P3Q8J7</accession>
<sequence>MNKNNDHRQVGQRLGVGRSAVFNLWASGELESVTIGRRRFSTDRQLEEYLARLEQASGGDAA</sequence>
<proteinExistence type="predicted"/>